<evidence type="ECO:0000313" key="2">
    <source>
        <dbReference type="Proteomes" id="UP000761264"/>
    </source>
</evidence>
<evidence type="ECO:0000313" key="1">
    <source>
        <dbReference type="EMBL" id="NIA68094.1"/>
    </source>
</evidence>
<reference evidence="1" key="1">
    <citation type="submission" date="2020-03" db="EMBL/GenBank/DDBJ databases">
        <title>Genome of Pelagibius litoralis DSM 21314T.</title>
        <authorList>
            <person name="Wang G."/>
        </authorList>
    </citation>
    <scope>NUCLEOTIDE SEQUENCE</scope>
    <source>
        <strain evidence="1">DSM 21314</strain>
    </source>
</reference>
<proteinExistence type="predicted"/>
<keyword evidence="2" id="KW-1185">Reference proteome</keyword>
<dbReference type="Gene3D" id="3.20.20.450">
    <property type="entry name" value="EAL domain"/>
    <property type="match status" value="1"/>
</dbReference>
<name>A0A967C3Z0_9PROT</name>
<dbReference type="SUPFAM" id="SSF141868">
    <property type="entry name" value="EAL domain-like"/>
    <property type="match status" value="1"/>
</dbReference>
<protein>
    <submittedName>
        <fullName evidence="1">EAL domain-containing protein</fullName>
    </submittedName>
</protein>
<sequence>MSRPAEQSKMQEQALLNHIKRLERSGGDYFAVQAHLSRLIDFERLPECLDIARTMMARVAKTHDASLFDLFNKDLFLVYNRASVTQIDEALSRLCRVLREDPFFASEPAAEQAFCSYFDLEDGYQELLSRAESLVTERAERDATRTAGTKKSKQAPISLTDLAAVEKAIAQADLSAMTSRQAVCELDDSGQPQPLFHELFTSMSSLRDTLLPGQDIFSDRWLFQYLTTKLDQRMLAWLGKNDDATLKHSFSLNINIASLLSPRFLELDEQLDQPRRNSIIIELQMQDIYVDVARYLFAREFLLDRGYRICLDGITELSLPYVNRADLGAELVKLQWSSSLRSQVEGKNRDRLREALERIDPKRVVLTRCESDDALELGSELGIKLFQGYFLDHLLSEKITREEAGERLAAAMTRHRRSATPATAAVSS</sequence>
<accession>A0A967C3Z0</accession>
<gene>
    <name evidence="1" type="ORF">HBA54_05775</name>
</gene>
<dbReference type="InterPro" id="IPR035919">
    <property type="entry name" value="EAL_sf"/>
</dbReference>
<organism evidence="1 2">
    <name type="scientific">Pelagibius litoralis</name>
    <dbReference type="NCBI Taxonomy" id="374515"/>
    <lineage>
        <taxon>Bacteria</taxon>
        <taxon>Pseudomonadati</taxon>
        <taxon>Pseudomonadota</taxon>
        <taxon>Alphaproteobacteria</taxon>
        <taxon>Rhodospirillales</taxon>
        <taxon>Rhodovibrionaceae</taxon>
        <taxon>Pelagibius</taxon>
    </lineage>
</organism>
<dbReference type="AlphaFoldDB" id="A0A967C3Z0"/>
<dbReference type="EMBL" id="JAAQPH010000003">
    <property type="protein sequence ID" value="NIA68094.1"/>
    <property type="molecule type" value="Genomic_DNA"/>
</dbReference>
<comment type="caution">
    <text evidence="1">The sequence shown here is derived from an EMBL/GenBank/DDBJ whole genome shotgun (WGS) entry which is preliminary data.</text>
</comment>
<dbReference type="RefSeq" id="WP_167222294.1">
    <property type="nucleotide sequence ID" value="NZ_JAAQPH010000003.1"/>
</dbReference>
<dbReference type="Proteomes" id="UP000761264">
    <property type="component" value="Unassembled WGS sequence"/>
</dbReference>